<feature type="compositionally biased region" description="Acidic residues" evidence="1">
    <location>
        <begin position="212"/>
        <end position="223"/>
    </location>
</feature>
<name>A0A7F5R9J2_AGRPL</name>
<dbReference type="Pfam" id="PF01417">
    <property type="entry name" value="ENTH"/>
    <property type="match status" value="1"/>
</dbReference>
<dbReference type="GO" id="GO:0030276">
    <property type="term" value="F:clathrin binding"/>
    <property type="evidence" value="ECO:0007669"/>
    <property type="project" value="TreeGrafter"/>
</dbReference>
<dbReference type="CTD" id="42632"/>
<dbReference type="Gene3D" id="1.25.40.90">
    <property type="match status" value="1"/>
</dbReference>
<dbReference type="OrthoDB" id="4033880at2759"/>
<feature type="region of interest" description="Disordered" evidence="1">
    <location>
        <begin position="552"/>
        <end position="578"/>
    </location>
</feature>
<dbReference type="GO" id="GO:0005886">
    <property type="term" value="C:plasma membrane"/>
    <property type="evidence" value="ECO:0007669"/>
    <property type="project" value="TreeGrafter"/>
</dbReference>
<dbReference type="GeneID" id="108741916"/>
<feature type="region of interest" description="Disordered" evidence="1">
    <location>
        <begin position="188"/>
        <end position="249"/>
    </location>
</feature>
<gene>
    <name evidence="4" type="primary">LOC108741916</name>
</gene>
<protein>
    <submittedName>
        <fullName evidence="4">Clathrin interactor 1 isoform X2</fullName>
    </submittedName>
</protein>
<accession>A0A7F5R9J2</accession>
<proteinExistence type="predicted"/>
<dbReference type="GO" id="GO:0005768">
    <property type="term" value="C:endosome"/>
    <property type="evidence" value="ECO:0007669"/>
    <property type="project" value="TreeGrafter"/>
</dbReference>
<evidence type="ECO:0000259" key="2">
    <source>
        <dbReference type="PROSITE" id="PS50942"/>
    </source>
</evidence>
<dbReference type="PROSITE" id="PS50942">
    <property type="entry name" value="ENTH"/>
    <property type="match status" value="1"/>
</dbReference>
<dbReference type="InterPro" id="IPR008942">
    <property type="entry name" value="ENTH_VHS"/>
</dbReference>
<dbReference type="AlphaFoldDB" id="A0A7F5R9J2"/>
<keyword evidence="3" id="KW-1185">Reference proteome</keyword>
<evidence type="ECO:0000313" key="4">
    <source>
        <dbReference type="RefSeq" id="XP_025832637.1"/>
    </source>
</evidence>
<dbReference type="PANTHER" id="PTHR12276:SF45">
    <property type="entry name" value="CLATHRIN INTERACTOR 1"/>
    <property type="match status" value="1"/>
</dbReference>
<dbReference type="FunFam" id="1.25.40.90:FF:000006">
    <property type="entry name" value="Clathrin interactor 1"/>
    <property type="match status" value="1"/>
</dbReference>
<dbReference type="GO" id="GO:0030125">
    <property type="term" value="C:clathrin vesicle coat"/>
    <property type="evidence" value="ECO:0007669"/>
    <property type="project" value="TreeGrafter"/>
</dbReference>
<reference evidence="4" key="1">
    <citation type="submission" date="2025-08" db="UniProtKB">
        <authorList>
            <consortium name="RefSeq"/>
        </authorList>
    </citation>
    <scope>IDENTIFICATION</scope>
    <source>
        <tissue evidence="4">Entire body</tissue>
    </source>
</reference>
<feature type="domain" description="ENTH" evidence="2">
    <location>
        <begin position="19"/>
        <end position="152"/>
    </location>
</feature>
<dbReference type="RefSeq" id="XP_025832637.1">
    <property type="nucleotide sequence ID" value="XM_025976852.1"/>
</dbReference>
<dbReference type="SUPFAM" id="SSF48464">
    <property type="entry name" value="ENTH/VHS domain"/>
    <property type="match status" value="1"/>
</dbReference>
<evidence type="ECO:0000256" key="1">
    <source>
        <dbReference type="SAM" id="MobiDB-lite"/>
    </source>
</evidence>
<sequence length="614" mass="68320">MENLFSMWKVREIADKVTNVVMNYTEIEAKVREATNDEPWGPTGQIMQELAHATFTYEHFPEVMSMLWKRMLQDSKQHWRRSYKALLLLNYLIKNGSERVVTSAREHIYDLRSLENYTSIDDLGKDQGINIRHKVRELIDFIQDDDKLREERKKAKKNKDKFIGMSSDTMGMKFSDRWDDRAYNKEYSERDRDRDWSNGNSTYRYKDRSYDDDYEAEREDSDTETNQNYRKYKDTESIGSPTSPDKRVNININPAAVKTPTKTAKPIKKVDLGAAADFAREESQKVSTNIAGSNLLNDDFDPRAEENSNNKSIEFGDFESVFGSNTTIKQNNDDFADFSSFTTQNSAQTPNNQNLLQSATTGLPATGFTQTPISLNQPQPGLVQHPTGFIPPPVGVTQSIGGVTQSIGGVIQPSGLTQPGISSVQPASLPNFVHSNNHLQQTGLLSNVQNPQNSSSNADLLGDLSGFSSLSLHSPTNTTALNLMDEFGSGPVFHSTSPVAQPLQPLSSNTRKTEQDNFVTNVKPSNVGPTWSNSGNLNIDLDNLLGNKTIKTSAPSMNQLKSTPTSPSNHPRTVNANQNSITSPGVVPPLNLNNQVFQSTPLNGSNNQFFAAFK</sequence>
<dbReference type="CDD" id="cd16989">
    <property type="entry name" value="ENTH_EpsinR"/>
    <property type="match status" value="1"/>
</dbReference>
<organism evidence="3 4">
    <name type="scientific">Agrilus planipennis</name>
    <name type="common">Emerald ash borer</name>
    <name type="synonym">Agrilus marcopoli</name>
    <dbReference type="NCBI Taxonomy" id="224129"/>
    <lineage>
        <taxon>Eukaryota</taxon>
        <taxon>Metazoa</taxon>
        <taxon>Ecdysozoa</taxon>
        <taxon>Arthropoda</taxon>
        <taxon>Hexapoda</taxon>
        <taxon>Insecta</taxon>
        <taxon>Pterygota</taxon>
        <taxon>Neoptera</taxon>
        <taxon>Endopterygota</taxon>
        <taxon>Coleoptera</taxon>
        <taxon>Polyphaga</taxon>
        <taxon>Elateriformia</taxon>
        <taxon>Buprestoidea</taxon>
        <taxon>Buprestidae</taxon>
        <taxon>Agrilinae</taxon>
        <taxon>Agrilus</taxon>
    </lineage>
</organism>
<dbReference type="GO" id="GO:0005543">
    <property type="term" value="F:phospholipid binding"/>
    <property type="evidence" value="ECO:0007669"/>
    <property type="project" value="TreeGrafter"/>
</dbReference>
<dbReference type="Proteomes" id="UP000192223">
    <property type="component" value="Unplaced"/>
</dbReference>
<dbReference type="GO" id="GO:0006897">
    <property type="term" value="P:endocytosis"/>
    <property type="evidence" value="ECO:0007669"/>
    <property type="project" value="TreeGrafter"/>
</dbReference>
<evidence type="ECO:0000313" key="3">
    <source>
        <dbReference type="Proteomes" id="UP000192223"/>
    </source>
</evidence>
<dbReference type="SMART" id="SM00273">
    <property type="entry name" value="ENTH"/>
    <property type="match status" value="1"/>
</dbReference>
<dbReference type="InterPro" id="IPR013809">
    <property type="entry name" value="ENTH"/>
</dbReference>
<dbReference type="PANTHER" id="PTHR12276">
    <property type="entry name" value="EPSIN/ENT-RELATED"/>
    <property type="match status" value="1"/>
</dbReference>